<dbReference type="EMBL" id="UAPQ01000007">
    <property type="protein sequence ID" value="SPT53581.1"/>
    <property type="molecule type" value="Genomic_DNA"/>
</dbReference>
<keyword evidence="7" id="KW-1185">Reference proteome</keyword>
<evidence type="ECO:0000259" key="5">
    <source>
        <dbReference type="PROSITE" id="PS50977"/>
    </source>
</evidence>
<dbReference type="PRINTS" id="PR00455">
    <property type="entry name" value="HTHTETR"/>
</dbReference>
<protein>
    <submittedName>
        <fullName evidence="6">Toluene efflux pump ttgABC operon repressor</fullName>
    </submittedName>
</protein>
<sequence>MPKIMGANLAEHRERTRTALFDALSALLSQRTFDKITLSDVANRAGVGRTAVYNHFTDKEDLLLAFMDYETQQHAAELARALAQTPDPIDRLRLYVRQQALVKRHYHFPTTGPLASSVSRPTASRLRAHAGMLLQMLAQILTDAMEQGLIPRQDPRQVIPLIHATVMGGRPTPTEPEERQAFLAALDAYVLRAVGSAPATHEVPSLKLLPDAERHASQRAHALRVMA</sequence>
<dbReference type="InterPro" id="IPR009057">
    <property type="entry name" value="Homeodomain-like_sf"/>
</dbReference>
<accession>A0ABY1VN96</accession>
<dbReference type="PANTHER" id="PTHR30055">
    <property type="entry name" value="HTH-TYPE TRANSCRIPTIONAL REGULATOR RUTR"/>
    <property type="match status" value="1"/>
</dbReference>
<dbReference type="InterPro" id="IPR050109">
    <property type="entry name" value="HTH-type_TetR-like_transc_reg"/>
</dbReference>
<dbReference type="PROSITE" id="PS50977">
    <property type="entry name" value="HTH_TETR_2"/>
    <property type="match status" value="1"/>
</dbReference>
<organism evidence="6 7">
    <name type="scientific">Actinomyces bovis</name>
    <dbReference type="NCBI Taxonomy" id="1658"/>
    <lineage>
        <taxon>Bacteria</taxon>
        <taxon>Bacillati</taxon>
        <taxon>Actinomycetota</taxon>
        <taxon>Actinomycetes</taxon>
        <taxon>Actinomycetales</taxon>
        <taxon>Actinomycetaceae</taxon>
        <taxon>Actinomyces</taxon>
    </lineage>
</organism>
<comment type="caution">
    <text evidence="6">The sequence shown here is derived from an EMBL/GenBank/DDBJ whole genome shotgun (WGS) entry which is preliminary data.</text>
</comment>
<name>A0ABY1VN96_9ACTO</name>
<dbReference type="Gene3D" id="1.10.357.10">
    <property type="entry name" value="Tetracycline Repressor, domain 2"/>
    <property type="match status" value="1"/>
</dbReference>
<evidence type="ECO:0000313" key="7">
    <source>
        <dbReference type="Proteomes" id="UP000250006"/>
    </source>
</evidence>
<dbReference type="InterPro" id="IPR001647">
    <property type="entry name" value="HTH_TetR"/>
</dbReference>
<feature type="DNA-binding region" description="H-T-H motif" evidence="4">
    <location>
        <begin position="37"/>
        <end position="56"/>
    </location>
</feature>
<dbReference type="Proteomes" id="UP000250006">
    <property type="component" value="Unassembled WGS sequence"/>
</dbReference>
<dbReference type="SUPFAM" id="SSF48498">
    <property type="entry name" value="Tetracyclin repressor-like, C-terminal domain"/>
    <property type="match status" value="1"/>
</dbReference>
<evidence type="ECO:0000256" key="2">
    <source>
        <dbReference type="ARBA" id="ARBA00023125"/>
    </source>
</evidence>
<reference evidence="6 7" key="1">
    <citation type="submission" date="2018-06" db="EMBL/GenBank/DDBJ databases">
        <authorList>
            <consortium name="Pathogen Informatics"/>
            <person name="Doyle S."/>
        </authorList>
    </citation>
    <scope>NUCLEOTIDE SEQUENCE [LARGE SCALE GENOMIC DNA]</scope>
    <source>
        <strain evidence="6 7">NCTC11535</strain>
    </source>
</reference>
<dbReference type="InterPro" id="IPR036271">
    <property type="entry name" value="Tet_transcr_reg_TetR-rel_C_sf"/>
</dbReference>
<evidence type="ECO:0000256" key="3">
    <source>
        <dbReference type="ARBA" id="ARBA00023163"/>
    </source>
</evidence>
<proteinExistence type="predicted"/>
<evidence type="ECO:0000256" key="4">
    <source>
        <dbReference type="PROSITE-ProRule" id="PRU00335"/>
    </source>
</evidence>
<gene>
    <name evidence="6" type="primary">ttgR</name>
    <name evidence="6" type="ORF">NCTC11535_01251</name>
</gene>
<feature type="domain" description="HTH tetR-type" evidence="5">
    <location>
        <begin position="14"/>
        <end position="74"/>
    </location>
</feature>
<dbReference type="RefSeq" id="WP_111836538.1">
    <property type="nucleotide sequence ID" value="NZ_UAPQ01000007.1"/>
</dbReference>
<dbReference type="PANTHER" id="PTHR30055:SF234">
    <property type="entry name" value="HTH-TYPE TRANSCRIPTIONAL REGULATOR BETI"/>
    <property type="match status" value="1"/>
</dbReference>
<dbReference type="SUPFAM" id="SSF46689">
    <property type="entry name" value="Homeodomain-like"/>
    <property type="match status" value="1"/>
</dbReference>
<evidence type="ECO:0000313" key="6">
    <source>
        <dbReference type="EMBL" id="SPT53581.1"/>
    </source>
</evidence>
<evidence type="ECO:0000256" key="1">
    <source>
        <dbReference type="ARBA" id="ARBA00023015"/>
    </source>
</evidence>
<keyword evidence="1" id="KW-0805">Transcription regulation</keyword>
<dbReference type="Pfam" id="PF00440">
    <property type="entry name" value="TetR_N"/>
    <property type="match status" value="1"/>
</dbReference>
<keyword evidence="3" id="KW-0804">Transcription</keyword>
<keyword evidence="2 4" id="KW-0238">DNA-binding</keyword>